<accession>A0A0F4QS27</accession>
<organism evidence="1 3">
    <name type="scientific">Pseudoalteromonas rubra</name>
    <dbReference type="NCBI Taxonomy" id="43658"/>
    <lineage>
        <taxon>Bacteria</taxon>
        <taxon>Pseudomonadati</taxon>
        <taxon>Pseudomonadota</taxon>
        <taxon>Gammaproteobacteria</taxon>
        <taxon>Alteromonadales</taxon>
        <taxon>Pseudoalteromonadaceae</taxon>
        <taxon>Pseudoalteromonas</taxon>
    </lineage>
</organism>
<reference evidence="2 4" key="2">
    <citation type="submission" date="2018-01" db="EMBL/GenBank/DDBJ databases">
        <title>Co-occurrence of chitin degradation, pigmentation and bioactivity in marine Pseudoalteromonas.</title>
        <authorList>
            <person name="Paulsen S."/>
            <person name="Gram L."/>
            <person name="Machado H."/>
        </authorList>
    </citation>
    <scope>NUCLEOTIDE SEQUENCE [LARGE SCALE GENOMIC DNA]</scope>
    <source>
        <strain evidence="2 4">S1946</strain>
    </source>
</reference>
<evidence type="ECO:0000313" key="3">
    <source>
        <dbReference type="Proteomes" id="UP000033452"/>
    </source>
</evidence>
<name>A0A0F4QS27_9GAMM</name>
<dbReference type="EMBL" id="PPUZ01000094">
    <property type="protein sequence ID" value="RZM72419.1"/>
    <property type="molecule type" value="Genomic_DNA"/>
</dbReference>
<dbReference type="EMBL" id="JXYA01000016">
    <property type="protein sequence ID" value="KJZ10050.1"/>
    <property type="molecule type" value="Genomic_DNA"/>
</dbReference>
<evidence type="ECO:0008006" key="5">
    <source>
        <dbReference type="Google" id="ProtNLM"/>
    </source>
</evidence>
<comment type="caution">
    <text evidence="1">The sequence shown here is derived from an EMBL/GenBank/DDBJ whole genome shotgun (WGS) entry which is preliminary data.</text>
</comment>
<dbReference type="OrthoDB" id="6314131at2"/>
<dbReference type="PATRIC" id="fig|43658.5.peg.1540"/>
<gene>
    <name evidence="2" type="ORF">C3B51_21930</name>
    <name evidence="1" type="ORF">TW77_07305</name>
</gene>
<keyword evidence="3" id="KW-1185">Reference proteome</keyword>
<dbReference type="RefSeq" id="WP_046004322.1">
    <property type="nucleotide sequence ID" value="NZ_JXYA01000016.1"/>
</dbReference>
<evidence type="ECO:0000313" key="2">
    <source>
        <dbReference type="EMBL" id="RZM72419.1"/>
    </source>
</evidence>
<reference evidence="1 3" key="1">
    <citation type="journal article" date="2015" name="BMC Genomics">
        <title>Genome mining reveals unlocked bioactive potential of marine Gram-negative bacteria.</title>
        <authorList>
            <person name="Machado H."/>
            <person name="Sonnenschein E.C."/>
            <person name="Melchiorsen J."/>
            <person name="Gram L."/>
        </authorList>
    </citation>
    <scope>NUCLEOTIDE SEQUENCE [LARGE SCALE GENOMIC DNA]</scope>
    <source>
        <strain evidence="1 3">S2471</strain>
    </source>
</reference>
<dbReference type="Proteomes" id="UP000292345">
    <property type="component" value="Unassembled WGS sequence"/>
</dbReference>
<evidence type="ECO:0000313" key="1">
    <source>
        <dbReference type="EMBL" id="KJZ10050.1"/>
    </source>
</evidence>
<proteinExistence type="predicted"/>
<protein>
    <recommendedName>
        <fullName evidence="5">Class I lanthipeptide</fullName>
    </recommendedName>
</protein>
<dbReference type="Proteomes" id="UP000033452">
    <property type="component" value="Unassembled WGS sequence"/>
</dbReference>
<evidence type="ECO:0000313" key="4">
    <source>
        <dbReference type="Proteomes" id="UP000292345"/>
    </source>
</evidence>
<dbReference type="AlphaFoldDB" id="A0A0F4QS27"/>
<sequence>MKVQLKKKNLKTLNKSNQLANQATPQVAGGAEISIYPQCRPTNPVICWTDGTWHGCVTK</sequence>